<keyword evidence="1" id="KW-1133">Transmembrane helix</keyword>
<dbReference type="AlphaFoldDB" id="D2QCC3"/>
<dbReference type="STRING" id="504472.Slin_0169"/>
<evidence type="ECO:0000256" key="1">
    <source>
        <dbReference type="SAM" id="Phobius"/>
    </source>
</evidence>
<sequence length="298" mass="33709">MVFNTLTMTIINKFFIYLTTVCIIYYVSICSTYGQHIQGSILDAYSQDKISFANIYYPATNTGTLSNENGDYYLQVKQYPIQLIISHLNYGSDTVTIIRPSDNNTFYLKPVAHELAPITVNNVGYKLIKQAFDRADTEEKSAVFGKAFYRQLTINGEQPTEIQEVVYEVKLSSNKIEGIQINNARYAKMTSDDKKIYVGFTNFSYLVLAQKAIGRLKPAKDVLLLPLRPDVADYYDVRVTDILTQANGEKIAKLDCQVREEYTNPAFSGQVYINMTNYKLVKVHGTIPDNMGAVIIDP</sequence>
<organism evidence="2 3">
    <name type="scientific">Spirosoma linguale (strain ATCC 33905 / DSM 74 / LMG 10896 / Claus 1)</name>
    <dbReference type="NCBI Taxonomy" id="504472"/>
    <lineage>
        <taxon>Bacteria</taxon>
        <taxon>Pseudomonadati</taxon>
        <taxon>Bacteroidota</taxon>
        <taxon>Cytophagia</taxon>
        <taxon>Cytophagales</taxon>
        <taxon>Cytophagaceae</taxon>
        <taxon>Spirosoma</taxon>
    </lineage>
</organism>
<dbReference type="KEGG" id="sli:Slin_0169"/>
<feature type="transmembrane region" description="Helical" evidence="1">
    <location>
        <begin position="14"/>
        <end position="34"/>
    </location>
</feature>
<gene>
    <name evidence="2" type="ordered locus">Slin_0169</name>
</gene>
<dbReference type="HOGENOM" id="CLU_933532_0_0_10"/>
<reference evidence="2 3" key="1">
    <citation type="journal article" date="2010" name="Stand. Genomic Sci.">
        <title>Complete genome sequence of Spirosoma linguale type strain (1).</title>
        <authorList>
            <person name="Lail K."/>
            <person name="Sikorski J."/>
            <person name="Saunders E."/>
            <person name="Lapidus A."/>
            <person name="Glavina Del Rio T."/>
            <person name="Copeland A."/>
            <person name="Tice H."/>
            <person name="Cheng J.-F."/>
            <person name="Lucas S."/>
            <person name="Nolan M."/>
            <person name="Bruce D."/>
            <person name="Goodwin L."/>
            <person name="Pitluck S."/>
            <person name="Ivanova N."/>
            <person name="Mavromatis K."/>
            <person name="Ovchinnikova G."/>
            <person name="Pati A."/>
            <person name="Chen A."/>
            <person name="Palaniappan K."/>
            <person name="Land M."/>
            <person name="Hauser L."/>
            <person name="Chang Y.-J."/>
            <person name="Jeffries C.D."/>
            <person name="Chain P."/>
            <person name="Brettin T."/>
            <person name="Detter J.C."/>
            <person name="Schuetze A."/>
            <person name="Rohde M."/>
            <person name="Tindall B.J."/>
            <person name="Goeker M."/>
            <person name="Bristow J."/>
            <person name="Eisen J.A."/>
            <person name="Markowitz V."/>
            <person name="Hugenholtz P."/>
            <person name="Kyrpides N.C."/>
            <person name="Klenk H.-P."/>
            <person name="Chen F."/>
        </authorList>
    </citation>
    <scope>NUCLEOTIDE SEQUENCE [LARGE SCALE GENOMIC DNA]</scope>
    <source>
        <strain evidence="3">ATCC 33905 / DSM 74 / LMG 10896 / Claus 1</strain>
    </source>
</reference>
<accession>D2QCC3</accession>
<name>D2QCC3_SPILD</name>
<protein>
    <recommendedName>
        <fullName evidence="4">Carboxypeptidase-like regulatory domain-containing protein</fullName>
    </recommendedName>
</protein>
<dbReference type="EMBL" id="CP001769">
    <property type="protein sequence ID" value="ADB36234.1"/>
    <property type="molecule type" value="Genomic_DNA"/>
</dbReference>
<proteinExistence type="predicted"/>
<keyword evidence="1" id="KW-0812">Transmembrane</keyword>
<keyword evidence="3" id="KW-1185">Reference proteome</keyword>
<keyword evidence="1" id="KW-0472">Membrane</keyword>
<dbReference type="SUPFAM" id="SSF49464">
    <property type="entry name" value="Carboxypeptidase regulatory domain-like"/>
    <property type="match status" value="1"/>
</dbReference>
<dbReference type="InterPro" id="IPR008969">
    <property type="entry name" value="CarboxyPept-like_regulatory"/>
</dbReference>
<evidence type="ECO:0000313" key="3">
    <source>
        <dbReference type="Proteomes" id="UP000002028"/>
    </source>
</evidence>
<dbReference type="Pfam" id="PF13715">
    <property type="entry name" value="CarbopepD_reg_2"/>
    <property type="match status" value="1"/>
</dbReference>
<evidence type="ECO:0008006" key="4">
    <source>
        <dbReference type="Google" id="ProtNLM"/>
    </source>
</evidence>
<dbReference type="Proteomes" id="UP000002028">
    <property type="component" value="Chromosome"/>
</dbReference>
<evidence type="ECO:0000313" key="2">
    <source>
        <dbReference type="EMBL" id="ADB36234.1"/>
    </source>
</evidence>
<dbReference type="eggNOG" id="ENOG50348RQ">
    <property type="taxonomic scope" value="Bacteria"/>
</dbReference>